<dbReference type="GO" id="GO:0051536">
    <property type="term" value="F:iron-sulfur cluster binding"/>
    <property type="evidence" value="ECO:0007669"/>
    <property type="project" value="UniProtKB-KW"/>
</dbReference>
<dbReference type="Gene3D" id="3.30.43.10">
    <property type="entry name" value="Uridine Diphospho-n-acetylenolpyruvylglucosamine Reductase, domain 2"/>
    <property type="match status" value="1"/>
</dbReference>
<keyword evidence="3" id="KW-0285">Flavoprotein</keyword>
<evidence type="ECO:0000256" key="8">
    <source>
        <dbReference type="ARBA" id="ARBA00023004"/>
    </source>
</evidence>
<reference evidence="13 14" key="1">
    <citation type="submission" date="2019-12" db="EMBL/GenBank/DDBJ databases">
        <title>The draft genomic sequence of strain Chitinophaga oryziterrae JCM 16595.</title>
        <authorList>
            <person name="Zhang X."/>
        </authorList>
    </citation>
    <scope>NUCLEOTIDE SEQUENCE [LARGE SCALE GENOMIC DNA]</scope>
    <source>
        <strain evidence="13 14">JCM 16595</strain>
    </source>
</reference>
<dbReference type="InterPro" id="IPR016166">
    <property type="entry name" value="FAD-bd_PCMH"/>
</dbReference>
<comment type="caution">
    <text evidence="13">The sequence shown here is derived from an EMBL/GenBank/DDBJ whole genome shotgun (WGS) entry which is preliminary data.</text>
</comment>
<evidence type="ECO:0000256" key="1">
    <source>
        <dbReference type="ARBA" id="ARBA00001974"/>
    </source>
</evidence>
<name>A0A6N8JAT2_9BACT</name>
<dbReference type="PROSITE" id="PS51387">
    <property type="entry name" value="FAD_PCMH"/>
    <property type="match status" value="1"/>
</dbReference>
<dbReference type="Proteomes" id="UP000468388">
    <property type="component" value="Unassembled WGS sequence"/>
</dbReference>
<evidence type="ECO:0000256" key="3">
    <source>
        <dbReference type="ARBA" id="ARBA00022630"/>
    </source>
</evidence>
<dbReference type="Gene3D" id="1.10.45.10">
    <property type="entry name" value="Vanillyl-alcohol Oxidase, Chain A, domain 4"/>
    <property type="match status" value="1"/>
</dbReference>
<dbReference type="PANTHER" id="PTHR11748:SF111">
    <property type="entry name" value="D-LACTATE DEHYDROGENASE, MITOCHONDRIAL-RELATED"/>
    <property type="match status" value="1"/>
</dbReference>
<evidence type="ECO:0000256" key="4">
    <source>
        <dbReference type="ARBA" id="ARBA00022723"/>
    </source>
</evidence>
<dbReference type="FunFam" id="1.10.45.10:FF:000001">
    <property type="entry name" value="D-lactate dehydrogenase mitochondrial"/>
    <property type="match status" value="1"/>
</dbReference>
<evidence type="ECO:0000256" key="6">
    <source>
        <dbReference type="ARBA" id="ARBA00022946"/>
    </source>
</evidence>
<dbReference type="Gene3D" id="3.30.465.10">
    <property type="match status" value="1"/>
</dbReference>
<keyword evidence="6" id="KW-0809">Transit peptide</keyword>
<dbReference type="AlphaFoldDB" id="A0A6N8JAT2"/>
<evidence type="ECO:0000256" key="9">
    <source>
        <dbReference type="ARBA" id="ARBA00023014"/>
    </source>
</evidence>
<dbReference type="Pfam" id="PF13183">
    <property type="entry name" value="Fer4_8"/>
    <property type="match status" value="1"/>
</dbReference>
<dbReference type="GO" id="GO:0008720">
    <property type="term" value="F:D-lactate dehydrogenase (NAD+) activity"/>
    <property type="evidence" value="ECO:0007669"/>
    <property type="project" value="TreeGrafter"/>
</dbReference>
<dbReference type="InterPro" id="IPR006094">
    <property type="entry name" value="Oxid_FAD_bind_N"/>
</dbReference>
<sequence>MVTVLSTADIVGHLESIFPAERIKSRLVDVVSYAADAGFYHLVPKAVVQPVSIDEVRALFALCRRLNIPLTFRAGGSSLSGQAITDGILADISQHWRKVQPLNEGAAVRVQPGVTGSVVNHMLKSHKVKIGPDPASINTAMMGGILSNNSSGMCCGVKLNSYHTIRSLHFLLPDGQAYNTAVKEDYTRFETESAGLANGITRLRQQVLNNTTLYDRIRRKYLTKNTVGYSLNAFVDYTHPLDIFAHLLIGAEGTLGFIAEAVMDTVPDYPAKSTTILFFRDMKEACDAIVPLKSSGAEMIELMDRASLRSVETIKGIPDIIRLLPETAAGLLVEYQDTDEERLEQKIAAFEQIPLSLLTPAAFTTDVTTRELYWKIRKGMFPSVGAVRAKGTTVILEDIAFPVEQLAAALSDLQVLFVKYEYGNAIIFGHAKDGNIHFVVTQSFNTAVEIERYRQFMDEVVTLVVDKYDGTLKAEHGTGRNMAPFVEAEWGAEAYQIMQQLKELVDPQQILNPGVIINDDKLAHIKNLKSLPEVEEEVDKCIECGYCEHKCPSRDLTMTPRRRIVVRRALANFKKEGNTADHKTLLQQYQYDGLDTCAVDGLCATECPVDINTGDLVKRLRKENHSSFANNVAIQAAKHFNTVESVVKVLLASGVLVNKILGKRAMTNITGVFKKIVPSFPLWMAEQTGPVRITKTKTGQPSFIYFATCITRSMGSSLEGKKSVIDSLLTVAQRVGISIQIPVNIHGHCCGQPFSSKGFASAAAYTKNRTIEWLWQETRQGKLPVILDMSSCTYTLLECRPYLNDENKARFDKLVILDTVDFLYDHVVPSLSIKVKKDNVALHPVCSLTKMKNAHKLANIAKACANNVNVPIYAGCCGMAGDRGFLFPELVKSATNLEAKEVVEQPRQGYYSSSKTCEMALENVTKKNYESIVYLVEECS</sequence>
<dbReference type="InterPro" id="IPR004113">
    <property type="entry name" value="FAD-bd_oxidored_4_C"/>
</dbReference>
<dbReference type="InterPro" id="IPR009051">
    <property type="entry name" value="Helical_ferredxn"/>
</dbReference>
<dbReference type="EMBL" id="WRXO01000003">
    <property type="protein sequence ID" value="MVT41369.1"/>
    <property type="molecule type" value="Genomic_DNA"/>
</dbReference>
<dbReference type="InterPro" id="IPR017900">
    <property type="entry name" value="4Fe4S_Fe_S_CS"/>
</dbReference>
<dbReference type="SUPFAM" id="SSF55103">
    <property type="entry name" value="FAD-linked oxidases, C-terminal domain"/>
    <property type="match status" value="1"/>
</dbReference>
<dbReference type="PROSITE" id="PS51379">
    <property type="entry name" value="4FE4S_FER_2"/>
    <property type="match status" value="1"/>
</dbReference>
<dbReference type="SUPFAM" id="SSF56176">
    <property type="entry name" value="FAD-binding/transporter-associated domain-like"/>
    <property type="match status" value="1"/>
</dbReference>
<comment type="cofactor">
    <cofactor evidence="1">
        <name>FAD</name>
        <dbReference type="ChEBI" id="CHEBI:57692"/>
    </cofactor>
</comment>
<accession>A0A6N8JAT2</accession>
<keyword evidence="5" id="KW-0274">FAD</keyword>
<dbReference type="GO" id="GO:1903457">
    <property type="term" value="P:lactate catabolic process"/>
    <property type="evidence" value="ECO:0007669"/>
    <property type="project" value="TreeGrafter"/>
</dbReference>
<dbReference type="InterPro" id="IPR017896">
    <property type="entry name" value="4Fe4S_Fe-S-bd"/>
</dbReference>
<dbReference type="GO" id="GO:0071949">
    <property type="term" value="F:FAD binding"/>
    <property type="evidence" value="ECO:0007669"/>
    <property type="project" value="InterPro"/>
</dbReference>
<keyword evidence="7" id="KW-0560">Oxidoreductase</keyword>
<protein>
    <recommendedName>
        <fullName evidence="10">D-lactate dehydrogenase (cytochrome)</fullName>
        <ecNumber evidence="10">1.1.2.4</ecNumber>
    </recommendedName>
</protein>
<dbReference type="Pfam" id="PF02913">
    <property type="entry name" value="FAD-oxidase_C"/>
    <property type="match status" value="1"/>
</dbReference>
<keyword evidence="8" id="KW-0408">Iron</keyword>
<organism evidence="13 14">
    <name type="scientific">Chitinophaga oryziterrae</name>
    <dbReference type="NCBI Taxonomy" id="1031224"/>
    <lineage>
        <taxon>Bacteria</taxon>
        <taxon>Pseudomonadati</taxon>
        <taxon>Bacteroidota</taxon>
        <taxon>Chitinophagia</taxon>
        <taxon>Chitinophagales</taxon>
        <taxon>Chitinophagaceae</taxon>
        <taxon>Chitinophaga</taxon>
    </lineage>
</organism>
<keyword evidence="4" id="KW-0479">Metal-binding</keyword>
<dbReference type="RefSeq" id="WP_157299998.1">
    <property type="nucleotide sequence ID" value="NZ_BAAAZB010000025.1"/>
</dbReference>
<dbReference type="EC" id="1.1.2.4" evidence="10"/>
<evidence type="ECO:0000256" key="5">
    <source>
        <dbReference type="ARBA" id="ARBA00022827"/>
    </source>
</evidence>
<gene>
    <name evidence="13" type="ORF">GO495_12305</name>
</gene>
<evidence type="ECO:0000256" key="7">
    <source>
        <dbReference type="ARBA" id="ARBA00023002"/>
    </source>
</evidence>
<comment type="similarity">
    <text evidence="2">Belongs to the FAD-binding oxidoreductase/transferase type 4 family.</text>
</comment>
<feature type="domain" description="FAD-binding PCMH-type" evidence="12">
    <location>
        <begin position="40"/>
        <end position="268"/>
    </location>
</feature>
<evidence type="ECO:0000259" key="11">
    <source>
        <dbReference type="PROSITE" id="PS51379"/>
    </source>
</evidence>
<dbReference type="InterPro" id="IPR016169">
    <property type="entry name" value="FAD-bd_PCMH_sub2"/>
</dbReference>
<dbReference type="GO" id="GO:0004458">
    <property type="term" value="F:D-lactate dehydrogenase (cytochrome) activity"/>
    <property type="evidence" value="ECO:0007669"/>
    <property type="project" value="UniProtKB-EC"/>
</dbReference>
<keyword evidence="9" id="KW-0411">Iron-sulfur</keyword>
<dbReference type="PROSITE" id="PS00198">
    <property type="entry name" value="4FE4S_FER_1"/>
    <property type="match status" value="1"/>
</dbReference>
<dbReference type="PANTHER" id="PTHR11748">
    <property type="entry name" value="D-LACTATE DEHYDROGENASE"/>
    <property type="match status" value="1"/>
</dbReference>
<dbReference type="InterPro" id="IPR016164">
    <property type="entry name" value="FAD-linked_Oxase-like_C"/>
</dbReference>
<dbReference type="InterPro" id="IPR016167">
    <property type="entry name" value="FAD-bd_PCMH_sub1"/>
</dbReference>
<dbReference type="InterPro" id="IPR004017">
    <property type="entry name" value="Cys_rich_dom"/>
</dbReference>
<dbReference type="SUPFAM" id="SSF46548">
    <property type="entry name" value="alpha-helical ferredoxin"/>
    <property type="match status" value="1"/>
</dbReference>
<proteinExistence type="inferred from homology"/>
<evidence type="ECO:0000256" key="10">
    <source>
        <dbReference type="ARBA" id="ARBA00038897"/>
    </source>
</evidence>
<evidence type="ECO:0000259" key="12">
    <source>
        <dbReference type="PROSITE" id="PS51387"/>
    </source>
</evidence>
<evidence type="ECO:0000313" key="14">
    <source>
        <dbReference type="Proteomes" id="UP000468388"/>
    </source>
</evidence>
<dbReference type="GO" id="GO:0046872">
    <property type="term" value="F:metal ion binding"/>
    <property type="evidence" value="ECO:0007669"/>
    <property type="project" value="UniProtKB-KW"/>
</dbReference>
<feature type="domain" description="4Fe-4S ferredoxin-type" evidence="11">
    <location>
        <begin position="530"/>
        <end position="561"/>
    </location>
</feature>
<dbReference type="Gene3D" id="1.10.1060.10">
    <property type="entry name" value="Alpha-helical ferredoxin"/>
    <property type="match status" value="1"/>
</dbReference>
<dbReference type="Pfam" id="PF01565">
    <property type="entry name" value="FAD_binding_4"/>
    <property type="match status" value="1"/>
</dbReference>
<dbReference type="InterPro" id="IPR036318">
    <property type="entry name" value="FAD-bd_PCMH-like_sf"/>
</dbReference>
<evidence type="ECO:0000256" key="2">
    <source>
        <dbReference type="ARBA" id="ARBA00008000"/>
    </source>
</evidence>
<evidence type="ECO:0000313" key="13">
    <source>
        <dbReference type="EMBL" id="MVT41369.1"/>
    </source>
</evidence>
<dbReference type="Gene3D" id="3.30.70.2740">
    <property type="match status" value="1"/>
</dbReference>
<dbReference type="InterPro" id="IPR016171">
    <property type="entry name" value="Vanillyl_alc_oxidase_C-sub2"/>
</dbReference>
<dbReference type="Pfam" id="PF02754">
    <property type="entry name" value="CCG"/>
    <property type="match status" value="2"/>
</dbReference>
<keyword evidence="14" id="KW-1185">Reference proteome</keyword>
<dbReference type="OrthoDB" id="9767256at2"/>